<dbReference type="SUPFAM" id="SSF53590">
    <property type="entry name" value="Nucleoside hydrolase"/>
    <property type="match status" value="1"/>
</dbReference>
<dbReference type="InterPro" id="IPR036452">
    <property type="entry name" value="Ribo_hydro-like"/>
</dbReference>
<dbReference type="GO" id="GO:0008477">
    <property type="term" value="F:purine nucleosidase activity"/>
    <property type="evidence" value="ECO:0007669"/>
    <property type="project" value="TreeGrafter"/>
</dbReference>
<dbReference type="KEGG" id="abe:ARB_03654"/>
<dbReference type="AlphaFoldDB" id="D4B5B4"/>
<dbReference type="GeneID" id="9525385"/>
<dbReference type="STRING" id="663331.D4B5B4"/>
<dbReference type="HOGENOM" id="CLU_036838_9_1_1"/>
<keyword evidence="3" id="KW-0326">Glycosidase</keyword>
<feature type="non-terminal residue" evidence="5">
    <location>
        <position position="1"/>
    </location>
</feature>
<evidence type="ECO:0000256" key="2">
    <source>
        <dbReference type="ARBA" id="ARBA00022801"/>
    </source>
</evidence>
<evidence type="ECO:0000259" key="4">
    <source>
        <dbReference type="Pfam" id="PF01156"/>
    </source>
</evidence>
<dbReference type="InterPro" id="IPR023186">
    <property type="entry name" value="IUNH"/>
</dbReference>
<dbReference type="GO" id="GO:0006152">
    <property type="term" value="P:purine nucleoside catabolic process"/>
    <property type="evidence" value="ECO:0007669"/>
    <property type="project" value="TreeGrafter"/>
</dbReference>
<dbReference type="Proteomes" id="UP000008866">
    <property type="component" value="Unassembled WGS sequence"/>
</dbReference>
<accession>D4B5B4</accession>
<dbReference type="Pfam" id="PF01156">
    <property type="entry name" value="IU_nuc_hydro"/>
    <property type="match status" value="1"/>
</dbReference>
<name>D4B5B4_ARTBC</name>
<dbReference type="InterPro" id="IPR001910">
    <property type="entry name" value="Inosine/uridine_hydrolase_dom"/>
</dbReference>
<keyword evidence="6" id="KW-1185">Reference proteome</keyword>
<dbReference type="PANTHER" id="PTHR12304:SF56">
    <property type="entry name" value="HYDROLASE, PUTATIVE (AFU_ORTHOLOGUE AFUA_1G11790)-RELATED"/>
    <property type="match status" value="1"/>
</dbReference>
<dbReference type="Gene3D" id="3.90.245.10">
    <property type="entry name" value="Ribonucleoside hydrolase-like"/>
    <property type="match status" value="1"/>
</dbReference>
<proteinExistence type="inferred from homology"/>
<comment type="caution">
    <text evidence="5">The sequence shown here is derived from an EMBL/GenBank/DDBJ whole genome shotgun (WGS) entry which is preliminary data.</text>
</comment>
<evidence type="ECO:0000313" key="5">
    <source>
        <dbReference type="EMBL" id="EFE29447.1"/>
    </source>
</evidence>
<dbReference type="EMBL" id="ABSU01000039">
    <property type="protein sequence ID" value="EFE29447.1"/>
    <property type="molecule type" value="Genomic_DNA"/>
</dbReference>
<protein>
    <submittedName>
        <fullName evidence="5">Nucleoside hydrolase, putative</fullName>
    </submittedName>
</protein>
<reference evidence="6" key="1">
    <citation type="journal article" date="2011" name="Genome Biol.">
        <title>Comparative and functional genomics provide insights into the pathogenicity of dermatophytic fungi.</title>
        <authorList>
            <person name="Burmester A."/>
            <person name="Shelest E."/>
            <person name="Gloeckner G."/>
            <person name="Heddergott C."/>
            <person name="Schindler S."/>
            <person name="Staib P."/>
            <person name="Heidel A."/>
            <person name="Felder M."/>
            <person name="Petzold A."/>
            <person name="Szafranski K."/>
            <person name="Feuermann M."/>
            <person name="Pedruzzi I."/>
            <person name="Priebe S."/>
            <person name="Groth M."/>
            <person name="Winkler R."/>
            <person name="Li W."/>
            <person name="Kniemeyer O."/>
            <person name="Schroeckh V."/>
            <person name="Hertweck C."/>
            <person name="Hube B."/>
            <person name="White T.C."/>
            <person name="Platzer M."/>
            <person name="Guthke R."/>
            <person name="Heitman J."/>
            <person name="Woestemeyer J."/>
            <person name="Zipfel P.F."/>
            <person name="Monod M."/>
            <person name="Brakhage A.A."/>
        </authorList>
    </citation>
    <scope>NUCLEOTIDE SEQUENCE [LARGE SCALE GENOMIC DNA]</scope>
    <source>
        <strain evidence="6">ATCC MYA-4681 / CBS 112371</strain>
    </source>
</reference>
<sequence length="337" mass="37316">CPHLSADDTYQALFASEEAAADEGEKLYIPSRQPSHLEILRLLRENEEDSITIVAVGPLTNLALAAAEDLPTFLRAKEVVIMGGAIDEPGNVCFLPFTSYIFFLLEYGVLTASIIKVTPFAEFNVFADPLAAAQLMALTSLNPRRTWPAASPMAAPRRPDKRLTLKMAPLDLTHTQNFTPTAFRAAITPHLQRSSPLAELVSTVVEHTFSTIRELKLARHEAATAEEEMSLHDPVCVWYVLTGGSETWRWQERDVRVETTGQWTRGATVVDRRLVGRVDADVVDQVVVEGEEEIAVVAEEQEDDRGGWRAGGNRVGVLERGPDSLLSEELLRRVFSQ</sequence>
<comment type="similarity">
    <text evidence="1">Belongs to the IUNH family.</text>
</comment>
<dbReference type="GO" id="GO:0005829">
    <property type="term" value="C:cytosol"/>
    <property type="evidence" value="ECO:0007669"/>
    <property type="project" value="TreeGrafter"/>
</dbReference>
<evidence type="ECO:0000256" key="1">
    <source>
        <dbReference type="ARBA" id="ARBA00009176"/>
    </source>
</evidence>
<dbReference type="eggNOG" id="KOG2938">
    <property type="taxonomic scope" value="Eukaryota"/>
</dbReference>
<gene>
    <name evidence="5" type="ORF">ARB_03654</name>
</gene>
<feature type="domain" description="Inosine/uridine-preferring nucleoside hydrolase" evidence="4">
    <location>
        <begin position="37"/>
        <end position="284"/>
    </location>
</feature>
<dbReference type="PANTHER" id="PTHR12304">
    <property type="entry name" value="INOSINE-URIDINE PREFERRING NUCLEOSIDE HYDROLASE"/>
    <property type="match status" value="1"/>
</dbReference>
<evidence type="ECO:0000256" key="3">
    <source>
        <dbReference type="ARBA" id="ARBA00023295"/>
    </source>
</evidence>
<dbReference type="OMA" id="RNVVSMF"/>
<dbReference type="RefSeq" id="XP_003010087.1">
    <property type="nucleotide sequence ID" value="XM_003010041.1"/>
</dbReference>
<evidence type="ECO:0000313" key="6">
    <source>
        <dbReference type="Proteomes" id="UP000008866"/>
    </source>
</evidence>
<keyword evidence="2 5" id="KW-0378">Hydrolase</keyword>
<organism evidence="5 6">
    <name type="scientific">Arthroderma benhamiae (strain ATCC MYA-4681 / CBS 112371)</name>
    <name type="common">Trichophyton mentagrophytes</name>
    <dbReference type="NCBI Taxonomy" id="663331"/>
    <lineage>
        <taxon>Eukaryota</taxon>
        <taxon>Fungi</taxon>
        <taxon>Dikarya</taxon>
        <taxon>Ascomycota</taxon>
        <taxon>Pezizomycotina</taxon>
        <taxon>Eurotiomycetes</taxon>
        <taxon>Eurotiomycetidae</taxon>
        <taxon>Onygenales</taxon>
        <taxon>Arthrodermataceae</taxon>
        <taxon>Trichophyton</taxon>
    </lineage>
</organism>